<reference evidence="4" key="1">
    <citation type="journal article" date="2019" name="Int. J. Syst. Evol. Microbiol.">
        <title>The Global Catalogue of Microorganisms (GCM) 10K type strain sequencing project: providing services to taxonomists for standard genome sequencing and annotation.</title>
        <authorList>
            <consortium name="The Broad Institute Genomics Platform"/>
            <consortium name="The Broad Institute Genome Sequencing Center for Infectious Disease"/>
            <person name="Wu L."/>
            <person name="Ma J."/>
        </authorList>
    </citation>
    <scope>NUCLEOTIDE SEQUENCE [LARGE SCALE GENOMIC DNA]</scope>
    <source>
        <strain evidence="4">CCUG 60527</strain>
    </source>
</reference>
<dbReference type="PANTHER" id="PTHR44520">
    <property type="entry name" value="RESPONSE REGULATOR RCP1-RELATED"/>
    <property type="match status" value="1"/>
</dbReference>
<proteinExistence type="predicted"/>
<dbReference type="InterPro" id="IPR001789">
    <property type="entry name" value="Sig_transdc_resp-reg_receiver"/>
</dbReference>
<comment type="caution">
    <text evidence="3">The sequence shown here is derived from an EMBL/GenBank/DDBJ whole genome shotgun (WGS) entry which is preliminary data.</text>
</comment>
<sequence length="135" mass="15592">MIKLKSILLVDDDEPTNFLHKMIIDKTGFVEEVATALNGIEALKYIKEAVKGKHPEPDLIFLDINMPAMNGWEFLEEYKKLDDVKKRQFVVVMLTTSLNPDDKKRAEEEYGIVNGFINKPLTKDILKEIIEKHFT</sequence>
<dbReference type="InterPro" id="IPR011006">
    <property type="entry name" value="CheY-like_superfamily"/>
</dbReference>
<dbReference type="EMBL" id="JBHTJR010000057">
    <property type="protein sequence ID" value="MFD0994179.1"/>
    <property type="molecule type" value="Genomic_DNA"/>
</dbReference>
<gene>
    <name evidence="3" type="ORF">ACFQ1U_13280</name>
</gene>
<protein>
    <submittedName>
        <fullName evidence="3">Response regulator</fullName>
    </submittedName>
</protein>
<feature type="domain" description="Response regulatory" evidence="2">
    <location>
        <begin position="6"/>
        <end position="134"/>
    </location>
</feature>
<dbReference type="SUPFAM" id="SSF52172">
    <property type="entry name" value="CheY-like"/>
    <property type="match status" value="1"/>
</dbReference>
<dbReference type="Pfam" id="PF00072">
    <property type="entry name" value="Response_reg"/>
    <property type="match status" value="1"/>
</dbReference>
<evidence type="ECO:0000313" key="4">
    <source>
        <dbReference type="Proteomes" id="UP001597062"/>
    </source>
</evidence>
<feature type="modified residue" description="4-aspartylphosphate" evidence="1">
    <location>
        <position position="63"/>
    </location>
</feature>
<dbReference type="PANTHER" id="PTHR44520:SF2">
    <property type="entry name" value="RESPONSE REGULATOR RCP1"/>
    <property type="match status" value="1"/>
</dbReference>
<dbReference type="PROSITE" id="PS50110">
    <property type="entry name" value="RESPONSE_REGULATORY"/>
    <property type="match status" value="1"/>
</dbReference>
<dbReference type="Proteomes" id="UP001597062">
    <property type="component" value="Unassembled WGS sequence"/>
</dbReference>
<keyword evidence="4" id="KW-1185">Reference proteome</keyword>
<accession>A0ABW3JUY6</accession>
<dbReference type="InterPro" id="IPR052893">
    <property type="entry name" value="TCS_response_regulator"/>
</dbReference>
<dbReference type="Gene3D" id="3.40.50.2300">
    <property type="match status" value="1"/>
</dbReference>
<name>A0ABW3JUY6_9FLAO</name>
<dbReference type="RefSeq" id="WP_386109189.1">
    <property type="nucleotide sequence ID" value="NZ_JBHTJR010000057.1"/>
</dbReference>
<evidence type="ECO:0000313" key="3">
    <source>
        <dbReference type="EMBL" id="MFD0994179.1"/>
    </source>
</evidence>
<organism evidence="3 4">
    <name type="scientific">Tenacibaculum geojense</name>
    <dbReference type="NCBI Taxonomy" id="915352"/>
    <lineage>
        <taxon>Bacteria</taxon>
        <taxon>Pseudomonadati</taxon>
        <taxon>Bacteroidota</taxon>
        <taxon>Flavobacteriia</taxon>
        <taxon>Flavobacteriales</taxon>
        <taxon>Flavobacteriaceae</taxon>
        <taxon>Tenacibaculum</taxon>
    </lineage>
</organism>
<evidence type="ECO:0000259" key="2">
    <source>
        <dbReference type="PROSITE" id="PS50110"/>
    </source>
</evidence>
<dbReference type="SMART" id="SM00448">
    <property type="entry name" value="REC"/>
    <property type="match status" value="1"/>
</dbReference>
<keyword evidence="1" id="KW-0597">Phosphoprotein</keyword>
<evidence type="ECO:0000256" key="1">
    <source>
        <dbReference type="PROSITE-ProRule" id="PRU00169"/>
    </source>
</evidence>